<dbReference type="Pfam" id="PF07732">
    <property type="entry name" value="Cu-oxidase_3"/>
    <property type="match status" value="1"/>
</dbReference>
<dbReference type="PANTHER" id="PTHR11709:SF361">
    <property type="entry name" value="IRON TRANSPORT MULTICOPPER OXIDASE FET3"/>
    <property type="match status" value="1"/>
</dbReference>
<dbReference type="GO" id="GO:0010106">
    <property type="term" value="P:cellular response to iron ion starvation"/>
    <property type="evidence" value="ECO:0007669"/>
    <property type="project" value="TreeGrafter"/>
</dbReference>
<dbReference type="CDD" id="cd13851">
    <property type="entry name" value="CuRO_1_Fet3p"/>
    <property type="match status" value="1"/>
</dbReference>
<dbReference type="Gene3D" id="2.60.40.420">
    <property type="entry name" value="Cupredoxins - blue copper proteins"/>
    <property type="match status" value="3"/>
</dbReference>
<evidence type="ECO:0000313" key="11">
    <source>
        <dbReference type="Proteomes" id="UP001287356"/>
    </source>
</evidence>
<proteinExistence type="inferred from homology"/>
<feature type="chain" id="PRO_5042276210" evidence="6">
    <location>
        <begin position="20"/>
        <end position="1183"/>
    </location>
</feature>
<dbReference type="Pfam" id="PF07731">
    <property type="entry name" value="Cu-oxidase_2"/>
    <property type="match status" value="1"/>
</dbReference>
<dbReference type="InterPro" id="IPR011047">
    <property type="entry name" value="Quinoprotein_ADH-like_sf"/>
</dbReference>
<reference evidence="10" key="1">
    <citation type="journal article" date="2023" name="Mol. Phylogenet. Evol.">
        <title>Genome-scale phylogeny and comparative genomics of the fungal order Sordariales.</title>
        <authorList>
            <person name="Hensen N."/>
            <person name="Bonometti L."/>
            <person name="Westerberg I."/>
            <person name="Brannstrom I.O."/>
            <person name="Guillou S."/>
            <person name="Cros-Aarteil S."/>
            <person name="Calhoun S."/>
            <person name="Haridas S."/>
            <person name="Kuo A."/>
            <person name="Mondo S."/>
            <person name="Pangilinan J."/>
            <person name="Riley R."/>
            <person name="LaButti K."/>
            <person name="Andreopoulos B."/>
            <person name="Lipzen A."/>
            <person name="Chen C."/>
            <person name="Yan M."/>
            <person name="Daum C."/>
            <person name="Ng V."/>
            <person name="Clum A."/>
            <person name="Steindorff A."/>
            <person name="Ohm R.A."/>
            <person name="Martin F."/>
            <person name="Silar P."/>
            <person name="Natvig D.O."/>
            <person name="Lalanne C."/>
            <person name="Gautier V."/>
            <person name="Ament-Velasquez S.L."/>
            <person name="Kruys A."/>
            <person name="Hutchinson M.I."/>
            <person name="Powell A.J."/>
            <person name="Barry K."/>
            <person name="Miller A.N."/>
            <person name="Grigoriev I.V."/>
            <person name="Debuchy R."/>
            <person name="Gladieux P."/>
            <person name="Hiltunen Thoren M."/>
            <person name="Johannesson H."/>
        </authorList>
    </citation>
    <scope>NUCLEOTIDE SEQUENCE</scope>
    <source>
        <strain evidence="10">CBS 958.72</strain>
    </source>
</reference>
<dbReference type="InterPro" id="IPR008972">
    <property type="entry name" value="Cupredoxin"/>
</dbReference>
<reference evidence="10" key="2">
    <citation type="submission" date="2023-06" db="EMBL/GenBank/DDBJ databases">
        <authorList>
            <consortium name="Lawrence Berkeley National Laboratory"/>
            <person name="Haridas S."/>
            <person name="Hensen N."/>
            <person name="Bonometti L."/>
            <person name="Westerberg I."/>
            <person name="Brannstrom I.O."/>
            <person name="Guillou S."/>
            <person name="Cros-Aarteil S."/>
            <person name="Calhoun S."/>
            <person name="Kuo A."/>
            <person name="Mondo S."/>
            <person name="Pangilinan J."/>
            <person name="Riley R."/>
            <person name="Labutti K."/>
            <person name="Andreopoulos B."/>
            <person name="Lipzen A."/>
            <person name="Chen C."/>
            <person name="Yanf M."/>
            <person name="Daum C."/>
            <person name="Ng V."/>
            <person name="Clum A."/>
            <person name="Steindorff A."/>
            <person name="Ohm R."/>
            <person name="Martin F."/>
            <person name="Silar P."/>
            <person name="Natvig D."/>
            <person name="Lalanne C."/>
            <person name="Gautier V."/>
            <person name="Ament-Velasquez S.L."/>
            <person name="Kruys A."/>
            <person name="Hutchinson M.I."/>
            <person name="Powell A.J."/>
            <person name="Barry K."/>
            <person name="Miller A.N."/>
            <person name="Grigoriev I.V."/>
            <person name="Debuchy R."/>
            <person name="Gladieux P."/>
            <person name="Thoren M.H."/>
            <person name="Johannesson H."/>
        </authorList>
    </citation>
    <scope>NUCLEOTIDE SEQUENCE</scope>
    <source>
        <strain evidence="10">CBS 958.72</strain>
    </source>
</reference>
<dbReference type="Pfam" id="PF00394">
    <property type="entry name" value="Cu-oxidase"/>
    <property type="match status" value="1"/>
</dbReference>
<accession>A0AAE0NB27</accession>
<keyword evidence="4" id="KW-0560">Oxidoreductase</keyword>
<name>A0AAE0NB27_9PEZI</name>
<feature type="domain" description="Plastocyanin-like" evidence="9">
    <location>
        <begin position="657"/>
        <end position="770"/>
    </location>
</feature>
<dbReference type="PROSITE" id="PS00080">
    <property type="entry name" value="MULTICOPPER_OXIDASE2"/>
    <property type="match status" value="1"/>
</dbReference>
<dbReference type="GO" id="GO:0033573">
    <property type="term" value="C:high-affinity iron permease complex"/>
    <property type="evidence" value="ECO:0007669"/>
    <property type="project" value="TreeGrafter"/>
</dbReference>
<evidence type="ECO:0000313" key="10">
    <source>
        <dbReference type="EMBL" id="KAK3377397.1"/>
    </source>
</evidence>
<feature type="domain" description="Plastocyanin-like" evidence="7">
    <location>
        <begin position="782"/>
        <end position="932"/>
    </location>
</feature>
<evidence type="ECO:0000256" key="5">
    <source>
        <dbReference type="ARBA" id="ARBA00023008"/>
    </source>
</evidence>
<evidence type="ECO:0000256" key="1">
    <source>
        <dbReference type="ARBA" id="ARBA00010609"/>
    </source>
</evidence>
<dbReference type="GO" id="GO:0005507">
    <property type="term" value="F:copper ion binding"/>
    <property type="evidence" value="ECO:0007669"/>
    <property type="project" value="InterPro"/>
</dbReference>
<keyword evidence="3 6" id="KW-0732">Signal</keyword>
<feature type="signal peptide" evidence="6">
    <location>
        <begin position="1"/>
        <end position="19"/>
    </location>
</feature>
<dbReference type="GO" id="GO:0033215">
    <property type="term" value="P:reductive iron assimilation"/>
    <property type="evidence" value="ECO:0007669"/>
    <property type="project" value="TreeGrafter"/>
</dbReference>
<dbReference type="GO" id="GO:0004322">
    <property type="term" value="F:ferroxidase activity"/>
    <property type="evidence" value="ECO:0007669"/>
    <property type="project" value="TreeGrafter"/>
</dbReference>
<dbReference type="Proteomes" id="UP001287356">
    <property type="component" value="Unassembled WGS sequence"/>
</dbReference>
<dbReference type="SUPFAM" id="SSF49503">
    <property type="entry name" value="Cupredoxins"/>
    <property type="match status" value="3"/>
</dbReference>
<comment type="caution">
    <text evidence="10">The sequence shown here is derived from an EMBL/GenBank/DDBJ whole genome shotgun (WGS) entry which is preliminary data.</text>
</comment>
<dbReference type="SUPFAM" id="SSF50998">
    <property type="entry name" value="Quinoprotein alcohol dehydrogenase-like"/>
    <property type="match status" value="1"/>
</dbReference>
<keyword evidence="2" id="KW-0479">Metal-binding</keyword>
<comment type="similarity">
    <text evidence="1">Belongs to the multicopper oxidase family.</text>
</comment>
<feature type="domain" description="Plastocyanin-like" evidence="8">
    <location>
        <begin position="996"/>
        <end position="1125"/>
    </location>
</feature>
<dbReference type="InterPro" id="IPR044130">
    <property type="entry name" value="CuRO_2_Fet3-like"/>
</dbReference>
<dbReference type="InterPro" id="IPR011706">
    <property type="entry name" value="Cu-oxidase_C"/>
</dbReference>
<dbReference type="InterPro" id="IPR045087">
    <property type="entry name" value="Cu-oxidase_fam"/>
</dbReference>
<dbReference type="PANTHER" id="PTHR11709">
    <property type="entry name" value="MULTI-COPPER OXIDASE"/>
    <property type="match status" value="1"/>
</dbReference>
<dbReference type="AlphaFoldDB" id="A0AAE0NB27"/>
<evidence type="ECO:0000259" key="9">
    <source>
        <dbReference type="Pfam" id="PF07732"/>
    </source>
</evidence>
<evidence type="ECO:0000256" key="3">
    <source>
        <dbReference type="ARBA" id="ARBA00022729"/>
    </source>
</evidence>
<sequence length="1183" mass="127317">MWPSLAWAVLVALPALVLSVSPTDELQDGDVPQSGYLPNHNVDPANLGSYVMQWRDTFNTNEMFHAKPLVWTAPGGANEYVIVVSNQNVIRVLDGLTGAIVQQRTLDPPFLASDAQCGDIPNMIGITSTPVIDPSTNIMYLYSKGYKNGAAGGGAINGQYKLYAVRLPSLQNAAGFPVSLEGHNAVNDRARYFVGGTVLQRPSLAMAGDYIVAGFGGHCDNFNYSGMLVTVSKTTGNVANMVAMAAAPGAPSPQPLDINDQSGGKVGIWHSGMAISWDAPNSRIFFATGNGRGQGANGAGTPANGKVPISTLPNAVCNFRVDLTSGALTQQDYWEAYNYQNLNGGDKDLGSSGVTLLDPAAFSGGGVARIALVGGKGPGGVLSILNADDLGGFANGPGGTDKVLQQITVGTSFYGGIGSYPGEGGYIYFAPTNDVLYAYKFSISGGKPLFTLAGQSSMTFAGQGIPTVTTLNGKAGTGIVWLADVNQGLVAYNAVPVGGVLQPIALAVASGRLQKFQRPVFGNSRIYTSSRTPASHLNQLHVVEQNFFHQQHQPLHFFDKLKIVIIIDFKVIFVQQVVILVFEFEDVFKQQQVVLKQQQVVLKQQQHEKQFLIVPDELIVVNFSEIIDIFQQSTLFPSATGTVKVPKPILRTFNWNITWVRAAPDGFARPFVGINGQWPCPPLLVNLGDEIKINVVNSLGNESTAIHFHGIFQENTTYADGPAMVTQCPIQPGASFVYQFKVLQPGTYWYHAHIGGQYIDGFRGPLMVNDVKAPYGIPDAEIAVTLSDLYHTEAPFLVHQYLSSDNTDSTGGAEPVPNSGLINEAQNVKFSIVPGKTYLFRIINMGAVAAQYLEFDQHDMTIVEVDGVYTQPLTVSQLFVGVAQRYSVLVKAKPTASQNFAIAAFMNSQMFDISATPPGQQASTAGWLVYDPAKPLPQPFDLSSRIKPWDDTQLVPYDVMPLLTNPTTRVFLTAGFGTNSWGSTRAFFNGVTYLAQKIPTLYTALTAPADVVKNPAIYGQNSNTFVLPFNAVVEININNHDDRAHPFHLHGHNFQVVSRADGGTNFPGLYSEPAIPMRRDTVIVYAGTSATLRFVASNPGINLFHCHTEWHVEAGLTATFVEAPDVLQARAPYIPVSHRNVCDAQGIKRKGNAAGNAKNWLDLTGAPTESDPGYWGALVHPPA</sequence>
<keyword evidence="5" id="KW-0186">Copper</keyword>
<evidence type="ECO:0000256" key="4">
    <source>
        <dbReference type="ARBA" id="ARBA00023002"/>
    </source>
</evidence>
<organism evidence="10 11">
    <name type="scientific">Lasiosphaeria ovina</name>
    <dbReference type="NCBI Taxonomy" id="92902"/>
    <lineage>
        <taxon>Eukaryota</taxon>
        <taxon>Fungi</taxon>
        <taxon>Dikarya</taxon>
        <taxon>Ascomycota</taxon>
        <taxon>Pezizomycotina</taxon>
        <taxon>Sordariomycetes</taxon>
        <taxon>Sordariomycetidae</taxon>
        <taxon>Sordariales</taxon>
        <taxon>Lasiosphaeriaceae</taxon>
        <taxon>Lasiosphaeria</taxon>
    </lineage>
</organism>
<evidence type="ECO:0000259" key="7">
    <source>
        <dbReference type="Pfam" id="PF00394"/>
    </source>
</evidence>
<evidence type="ECO:0000259" key="8">
    <source>
        <dbReference type="Pfam" id="PF07731"/>
    </source>
</evidence>
<evidence type="ECO:0000256" key="6">
    <source>
        <dbReference type="SAM" id="SignalP"/>
    </source>
</evidence>
<dbReference type="InterPro" id="IPR002355">
    <property type="entry name" value="Cu_oxidase_Cu_BS"/>
</dbReference>
<dbReference type="EMBL" id="JAULSN010000003">
    <property type="protein sequence ID" value="KAK3377397.1"/>
    <property type="molecule type" value="Genomic_DNA"/>
</dbReference>
<dbReference type="CDD" id="cd13877">
    <property type="entry name" value="CuRO_2_Fet3p_like"/>
    <property type="match status" value="1"/>
</dbReference>
<dbReference type="InterPro" id="IPR011707">
    <property type="entry name" value="Cu-oxidase-like_N"/>
</dbReference>
<keyword evidence="11" id="KW-1185">Reference proteome</keyword>
<dbReference type="InterPro" id="IPR001117">
    <property type="entry name" value="Cu-oxidase_2nd"/>
</dbReference>
<protein>
    <submittedName>
        <fullName evidence="10">Cupredoxin</fullName>
    </submittedName>
</protein>
<gene>
    <name evidence="10" type="ORF">B0T24DRAFT_666133</name>
</gene>
<evidence type="ECO:0000256" key="2">
    <source>
        <dbReference type="ARBA" id="ARBA00022723"/>
    </source>
</evidence>